<dbReference type="Proteomes" id="UP001317629">
    <property type="component" value="Plasmid pSS37A-Re-5"/>
</dbReference>
<sequence length="68" mass="8025">MEREERPPPKSPLDFMTSEERSAAEKARLYLVHKAHGSLGIYYLLYPEDRPAPPRDRGRDREDEGRER</sequence>
<feature type="region of interest" description="Disordered" evidence="1">
    <location>
        <begin position="47"/>
        <end position="68"/>
    </location>
</feature>
<geneLocation type="plasmid" evidence="2 3">
    <name>pSS37A-Re-5</name>
</geneLocation>
<accession>A0ABN6VLR9</accession>
<evidence type="ECO:0000256" key="1">
    <source>
        <dbReference type="SAM" id="MobiDB-lite"/>
    </source>
</evidence>
<proteinExistence type="predicted"/>
<keyword evidence="2" id="KW-0614">Plasmid</keyword>
<name>A0ABN6VLR9_9HYPH</name>
<organism evidence="2 3">
    <name type="scientific">Methylocystis iwaonis</name>
    <dbReference type="NCBI Taxonomy" id="2885079"/>
    <lineage>
        <taxon>Bacteria</taxon>
        <taxon>Pseudomonadati</taxon>
        <taxon>Pseudomonadota</taxon>
        <taxon>Alphaproteobacteria</taxon>
        <taxon>Hyphomicrobiales</taxon>
        <taxon>Methylocystaceae</taxon>
        <taxon>Methylocystis</taxon>
    </lineage>
</organism>
<protein>
    <submittedName>
        <fullName evidence="2">Uncharacterized protein</fullName>
    </submittedName>
</protein>
<evidence type="ECO:0000313" key="3">
    <source>
        <dbReference type="Proteomes" id="UP001317629"/>
    </source>
</evidence>
<evidence type="ECO:0000313" key="2">
    <source>
        <dbReference type="EMBL" id="BDV36711.1"/>
    </source>
</evidence>
<dbReference type="RefSeq" id="WP_281932833.1">
    <property type="nucleotide sequence ID" value="NZ_AP027147.1"/>
</dbReference>
<keyword evidence="3" id="KW-1185">Reference proteome</keyword>
<gene>
    <name evidence="2" type="ORF">SS37A_42410</name>
</gene>
<reference evidence="2 3" key="1">
    <citation type="journal article" date="2023" name="Int. J. Syst. Evol. Microbiol.">
        <title>Methylocystis iwaonis sp. nov., a type II methane-oxidizing bacterium from surface soil of a rice paddy field in Japan, and emended description of the genus Methylocystis (ex Whittenbury et al. 1970) Bowman et al. 1993.</title>
        <authorList>
            <person name="Kaise H."/>
            <person name="Sawadogo J.B."/>
            <person name="Alam M.S."/>
            <person name="Ueno C."/>
            <person name="Dianou D."/>
            <person name="Shinjo R."/>
            <person name="Asakawa S."/>
        </authorList>
    </citation>
    <scope>NUCLEOTIDE SEQUENCE [LARGE SCALE GENOMIC DNA]</scope>
    <source>
        <strain evidence="2 3">SS37A-Re</strain>
    </source>
</reference>
<feature type="region of interest" description="Disordered" evidence="1">
    <location>
        <begin position="1"/>
        <end position="20"/>
    </location>
</feature>
<dbReference type="EMBL" id="AP027147">
    <property type="protein sequence ID" value="BDV36711.1"/>
    <property type="molecule type" value="Genomic_DNA"/>
</dbReference>